<dbReference type="Proteomes" id="UP000218231">
    <property type="component" value="Unassembled WGS sequence"/>
</dbReference>
<feature type="transmembrane region" description="Helical" evidence="7">
    <location>
        <begin position="108"/>
        <end position="125"/>
    </location>
</feature>
<comment type="subcellular location">
    <subcellularLocation>
        <location evidence="1">Cell membrane</location>
        <topology evidence="1">Multi-pass membrane protein</topology>
    </subcellularLocation>
</comment>
<evidence type="ECO:0000259" key="8">
    <source>
        <dbReference type="Pfam" id="PF13396"/>
    </source>
</evidence>
<evidence type="ECO:0000313" key="9">
    <source>
        <dbReference type="EMBL" id="PAV68871.1"/>
    </source>
</evidence>
<evidence type="ECO:0000256" key="5">
    <source>
        <dbReference type="ARBA" id="ARBA00023136"/>
    </source>
</evidence>
<evidence type="ECO:0000256" key="6">
    <source>
        <dbReference type="SAM" id="MobiDB-lite"/>
    </source>
</evidence>
<dbReference type="EMBL" id="LIAE01009665">
    <property type="protein sequence ID" value="PAV68871.1"/>
    <property type="molecule type" value="Genomic_DNA"/>
</dbReference>
<dbReference type="InterPro" id="IPR027379">
    <property type="entry name" value="CLS_N"/>
</dbReference>
<reference evidence="9 10" key="1">
    <citation type="journal article" date="2017" name="Curr. Biol.">
        <title>Genome architecture and evolution of a unichromosomal asexual nematode.</title>
        <authorList>
            <person name="Fradin H."/>
            <person name="Zegar C."/>
            <person name="Gutwein M."/>
            <person name="Lucas J."/>
            <person name="Kovtun M."/>
            <person name="Corcoran D."/>
            <person name="Baugh L.R."/>
            <person name="Kiontke K."/>
            <person name="Gunsalus K."/>
            <person name="Fitch D.H."/>
            <person name="Piano F."/>
        </authorList>
    </citation>
    <scope>NUCLEOTIDE SEQUENCE [LARGE SCALE GENOMIC DNA]</scope>
    <source>
        <strain evidence="9">PF1309</strain>
    </source>
</reference>
<accession>A0A2A2K4M9</accession>
<evidence type="ECO:0000256" key="4">
    <source>
        <dbReference type="ARBA" id="ARBA00022989"/>
    </source>
</evidence>
<proteinExistence type="predicted"/>
<evidence type="ECO:0000313" key="10">
    <source>
        <dbReference type="Proteomes" id="UP000218231"/>
    </source>
</evidence>
<dbReference type="AlphaFoldDB" id="A0A2A2K4M9"/>
<keyword evidence="10" id="KW-1185">Reference proteome</keyword>
<keyword evidence="5 7" id="KW-0472">Membrane</keyword>
<evidence type="ECO:0000256" key="7">
    <source>
        <dbReference type="SAM" id="Phobius"/>
    </source>
</evidence>
<dbReference type="OrthoDB" id="5193244at2759"/>
<dbReference type="GO" id="GO:0005886">
    <property type="term" value="C:plasma membrane"/>
    <property type="evidence" value="ECO:0007669"/>
    <property type="project" value="UniProtKB-SubCell"/>
</dbReference>
<sequence>MPLSADTPAPVNTTTWRAWASSVGSNGMRASMVRCRAAGHCASGPRVGQDPSEPSARAEDQASTANRRRLMEIGTIWFVVALVVILLEIWAIWHIIGSDRRAERKMLWVVFVVYAPFPGLLFWAWRGPRAVKGRAVLQEK</sequence>
<protein>
    <recommendedName>
        <fullName evidence="8">Cardiolipin synthase N-terminal domain-containing protein</fullName>
    </recommendedName>
</protein>
<evidence type="ECO:0000256" key="1">
    <source>
        <dbReference type="ARBA" id="ARBA00004651"/>
    </source>
</evidence>
<evidence type="ECO:0000256" key="3">
    <source>
        <dbReference type="ARBA" id="ARBA00022692"/>
    </source>
</evidence>
<gene>
    <name evidence="9" type="ORF">WR25_26088</name>
</gene>
<keyword evidence="3 7" id="KW-0812">Transmembrane</keyword>
<organism evidence="9 10">
    <name type="scientific">Diploscapter pachys</name>
    <dbReference type="NCBI Taxonomy" id="2018661"/>
    <lineage>
        <taxon>Eukaryota</taxon>
        <taxon>Metazoa</taxon>
        <taxon>Ecdysozoa</taxon>
        <taxon>Nematoda</taxon>
        <taxon>Chromadorea</taxon>
        <taxon>Rhabditida</taxon>
        <taxon>Rhabditina</taxon>
        <taxon>Rhabditomorpha</taxon>
        <taxon>Rhabditoidea</taxon>
        <taxon>Rhabditidae</taxon>
        <taxon>Diploscapter</taxon>
    </lineage>
</organism>
<feature type="transmembrane region" description="Helical" evidence="7">
    <location>
        <begin position="76"/>
        <end position="96"/>
    </location>
</feature>
<feature type="domain" description="Cardiolipin synthase N-terminal" evidence="8">
    <location>
        <begin position="89"/>
        <end position="124"/>
    </location>
</feature>
<dbReference type="Pfam" id="PF13396">
    <property type="entry name" value="PLDc_N"/>
    <property type="match status" value="1"/>
</dbReference>
<comment type="caution">
    <text evidence="9">The sequence shown here is derived from an EMBL/GenBank/DDBJ whole genome shotgun (WGS) entry which is preliminary data.</text>
</comment>
<evidence type="ECO:0000256" key="2">
    <source>
        <dbReference type="ARBA" id="ARBA00022475"/>
    </source>
</evidence>
<keyword evidence="2" id="KW-1003">Cell membrane</keyword>
<keyword evidence="4 7" id="KW-1133">Transmembrane helix</keyword>
<name>A0A2A2K4M9_9BILA</name>
<feature type="region of interest" description="Disordered" evidence="6">
    <location>
        <begin position="41"/>
        <end position="61"/>
    </location>
</feature>